<protein>
    <submittedName>
        <fullName evidence="10">S8 family serine peptidase</fullName>
    </submittedName>
</protein>
<feature type="compositionally biased region" description="Pro residues" evidence="7">
    <location>
        <begin position="143"/>
        <end position="154"/>
    </location>
</feature>
<evidence type="ECO:0000256" key="5">
    <source>
        <dbReference type="PROSITE-ProRule" id="PRU01240"/>
    </source>
</evidence>
<dbReference type="PANTHER" id="PTHR43806:SF11">
    <property type="entry name" value="CEREVISIN-RELATED"/>
    <property type="match status" value="1"/>
</dbReference>
<feature type="domain" description="Inhibitor I9" evidence="9">
    <location>
        <begin position="23"/>
        <end position="108"/>
    </location>
</feature>
<evidence type="ECO:0000256" key="4">
    <source>
        <dbReference type="ARBA" id="ARBA00022825"/>
    </source>
</evidence>
<dbReference type="PROSITE" id="PS00137">
    <property type="entry name" value="SUBTILASE_HIS"/>
    <property type="match status" value="1"/>
</dbReference>
<feature type="compositionally biased region" description="Low complexity" evidence="7">
    <location>
        <begin position="158"/>
        <end position="170"/>
    </location>
</feature>
<comment type="caution">
    <text evidence="10">The sequence shown here is derived from an EMBL/GenBank/DDBJ whole genome shotgun (WGS) entry which is preliminary data.</text>
</comment>
<dbReference type="InterPro" id="IPR036852">
    <property type="entry name" value="Peptidase_S8/S53_dom_sf"/>
</dbReference>
<sequence length="444" mass="46106">MQEQFQNSVSLIDTQHGQAIPGQYIVVFKNSASLRATGVNALNLASRGATNTLRERMITSAGIERSAIEQNYEGAVNGFAARLTQQQLDKLRQDPEIAYVEQDRIIALAKPTPTESGSNGGGKKDGSTTGGSKPNGKGKTPTEPAPVEPAPIEPAPVEEPVIEQPQEPEVPTAPAPEEPLPASYTKITPLVGENLPWHIAMNGFGDGTGKTVYVIDSGVDTDHPDLNVDLSRSRSLIYGDESVEDGYGHGTQVAGVIAAKNNGTGMIGVAANASIVALRVFDNTGYGTVSRAISAVNYVTNTGKPGDVVNMSLGSGVSSTLDNAVMTAASKGIFFAIASGNSAVDCSMNSPARVDAPGVYTVSAMDRYHQFWSSSNYGAPVDFTAPGVNITTTRIGGGIGSGSAGTSYASPHVAGILLLRGEVFAQGIVNGDKDSWPDPIASVE</sequence>
<keyword evidence="3 5" id="KW-0378">Hydrolase</keyword>
<dbReference type="InterPro" id="IPR023827">
    <property type="entry name" value="Peptidase_S8_Asp-AS"/>
</dbReference>
<evidence type="ECO:0000256" key="7">
    <source>
        <dbReference type="SAM" id="MobiDB-lite"/>
    </source>
</evidence>
<dbReference type="InterPro" id="IPR050131">
    <property type="entry name" value="Peptidase_S8_subtilisin-like"/>
</dbReference>
<evidence type="ECO:0000256" key="1">
    <source>
        <dbReference type="ARBA" id="ARBA00011073"/>
    </source>
</evidence>
<keyword evidence="11" id="KW-1185">Reference proteome</keyword>
<dbReference type="Gene3D" id="3.40.50.200">
    <property type="entry name" value="Peptidase S8/S53 domain"/>
    <property type="match status" value="1"/>
</dbReference>
<feature type="active site" description="Charge relay system" evidence="5">
    <location>
        <position position="407"/>
    </location>
</feature>
<accession>A0ABR7XDB6</accession>
<dbReference type="InterPro" id="IPR015500">
    <property type="entry name" value="Peptidase_S8_subtilisin-rel"/>
</dbReference>
<dbReference type="InterPro" id="IPR010259">
    <property type="entry name" value="S8pro/Inhibitor_I9"/>
</dbReference>
<dbReference type="Gene3D" id="3.30.70.80">
    <property type="entry name" value="Peptidase S8 propeptide/proteinase inhibitor I9"/>
    <property type="match status" value="1"/>
</dbReference>
<dbReference type="PANTHER" id="PTHR43806">
    <property type="entry name" value="PEPTIDASE S8"/>
    <property type="match status" value="1"/>
</dbReference>
<feature type="region of interest" description="Disordered" evidence="7">
    <location>
        <begin position="109"/>
        <end position="183"/>
    </location>
</feature>
<evidence type="ECO:0000259" key="8">
    <source>
        <dbReference type="Pfam" id="PF00082"/>
    </source>
</evidence>
<dbReference type="Pfam" id="PF05922">
    <property type="entry name" value="Inhibitor_I9"/>
    <property type="match status" value="1"/>
</dbReference>
<dbReference type="PROSITE" id="PS00136">
    <property type="entry name" value="SUBTILASE_ASP"/>
    <property type="match status" value="1"/>
</dbReference>
<comment type="similarity">
    <text evidence="1 5 6">Belongs to the peptidase S8 family.</text>
</comment>
<keyword evidence="4 5" id="KW-0720">Serine protease</keyword>
<dbReference type="Proteomes" id="UP000625551">
    <property type="component" value="Unassembled WGS sequence"/>
</dbReference>
<feature type="active site" description="Charge relay system" evidence="5">
    <location>
        <position position="249"/>
    </location>
</feature>
<dbReference type="PROSITE" id="PS51892">
    <property type="entry name" value="SUBTILASE"/>
    <property type="match status" value="1"/>
</dbReference>
<dbReference type="Pfam" id="PF00082">
    <property type="entry name" value="Peptidase_S8"/>
    <property type="match status" value="1"/>
</dbReference>
<gene>
    <name evidence="10" type="ORF">H9Q13_03865</name>
</gene>
<dbReference type="InterPro" id="IPR022398">
    <property type="entry name" value="Peptidase_S8_His-AS"/>
</dbReference>
<dbReference type="PRINTS" id="PR00723">
    <property type="entry name" value="SUBTILISIN"/>
</dbReference>
<dbReference type="InterPro" id="IPR000209">
    <property type="entry name" value="Peptidase_S8/S53_dom"/>
</dbReference>
<evidence type="ECO:0000313" key="10">
    <source>
        <dbReference type="EMBL" id="MBD1396290.1"/>
    </source>
</evidence>
<evidence type="ECO:0000256" key="3">
    <source>
        <dbReference type="ARBA" id="ARBA00022801"/>
    </source>
</evidence>
<name>A0ABR7XDB6_9BACT</name>
<dbReference type="InterPro" id="IPR037045">
    <property type="entry name" value="S8pro/Inhibitor_I9_sf"/>
</dbReference>
<evidence type="ECO:0000256" key="6">
    <source>
        <dbReference type="RuleBase" id="RU003355"/>
    </source>
</evidence>
<feature type="domain" description="Peptidase S8/S53" evidence="8">
    <location>
        <begin position="207"/>
        <end position="419"/>
    </location>
</feature>
<evidence type="ECO:0000313" key="11">
    <source>
        <dbReference type="Proteomes" id="UP000625551"/>
    </source>
</evidence>
<dbReference type="InterPro" id="IPR023828">
    <property type="entry name" value="Peptidase_S8_Ser-AS"/>
</dbReference>
<dbReference type="SUPFAM" id="SSF52743">
    <property type="entry name" value="Subtilisin-like"/>
    <property type="match status" value="1"/>
</dbReference>
<dbReference type="SUPFAM" id="SSF54897">
    <property type="entry name" value="Protease propeptides/inhibitors"/>
    <property type="match status" value="1"/>
</dbReference>
<dbReference type="PROSITE" id="PS00138">
    <property type="entry name" value="SUBTILASE_SER"/>
    <property type="match status" value="1"/>
</dbReference>
<proteinExistence type="inferred from homology"/>
<feature type="active site" description="Charge relay system" evidence="5">
    <location>
        <position position="216"/>
    </location>
</feature>
<evidence type="ECO:0000259" key="9">
    <source>
        <dbReference type="Pfam" id="PF05922"/>
    </source>
</evidence>
<dbReference type="RefSeq" id="WP_191182411.1">
    <property type="nucleotide sequence ID" value="NZ_JACXAJ010000001.1"/>
</dbReference>
<organism evidence="10 11">
    <name type="scientific">Pontibacter aquaedesilientis</name>
    <dbReference type="NCBI Taxonomy" id="2766980"/>
    <lineage>
        <taxon>Bacteria</taxon>
        <taxon>Pseudomonadati</taxon>
        <taxon>Bacteroidota</taxon>
        <taxon>Cytophagia</taxon>
        <taxon>Cytophagales</taxon>
        <taxon>Hymenobacteraceae</taxon>
        <taxon>Pontibacter</taxon>
    </lineage>
</organism>
<evidence type="ECO:0000256" key="2">
    <source>
        <dbReference type="ARBA" id="ARBA00022670"/>
    </source>
</evidence>
<dbReference type="EMBL" id="JACXAJ010000001">
    <property type="protein sequence ID" value="MBD1396290.1"/>
    <property type="molecule type" value="Genomic_DNA"/>
</dbReference>
<reference evidence="10 11" key="1">
    <citation type="submission" date="2020-09" db="EMBL/GenBank/DDBJ databases">
        <title>Genome sequencing and assembly of Pontibacter sp.</title>
        <authorList>
            <person name="Chhetri G."/>
        </authorList>
    </citation>
    <scope>NUCLEOTIDE SEQUENCE [LARGE SCALE GENOMIC DNA]</scope>
    <source>
        <strain evidence="10 11">JH31</strain>
    </source>
</reference>
<keyword evidence="2 5" id="KW-0645">Protease</keyword>